<keyword evidence="2" id="KW-1185">Reference proteome</keyword>
<proteinExistence type="predicted"/>
<evidence type="ECO:0000313" key="1">
    <source>
        <dbReference type="EMBL" id="MFF4026955.1"/>
    </source>
</evidence>
<comment type="caution">
    <text evidence="1">The sequence shown here is derived from an EMBL/GenBank/DDBJ whole genome shotgun (WGS) entry which is preliminary data.</text>
</comment>
<dbReference type="RefSeq" id="WP_387132016.1">
    <property type="nucleotide sequence ID" value="NZ_JBIATK010000012.1"/>
</dbReference>
<dbReference type="EMBL" id="JBIATK010000012">
    <property type="protein sequence ID" value="MFF4026955.1"/>
    <property type="molecule type" value="Genomic_DNA"/>
</dbReference>
<organism evidence="1 2">
    <name type="scientific">Nocardia elegans</name>
    <dbReference type="NCBI Taxonomy" id="300029"/>
    <lineage>
        <taxon>Bacteria</taxon>
        <taxon>Bacillati</taxon>
        <taxon>Actinomycetota</taxon>
        <taxon>Actinomycetes</taxon>
        <taxon>Mycobacteriales</taxon>
        <taxon>Nocardiaceae</taxon>
        <taxon>Nocardia</taxon>
    </lineage>
</organism>
<sequence length="95" mass="10290">MTAPNPPAFVYLQRAEQLVRSLPAGTEFVNADIHSKMRAAGWPELSEPRQFGPMLLRLKAAGLIEKTGVRATSARSHGGVASVWRRTTTAMETAA</sequence>
<evidence type="ECO:0000313" key="2">
    <source>
        <dbReference type="Proteomes" id="UP001602089"/>
    </source>
</evidence>
<dbReference type="Proteomes" id="UP001602089">
    <property type="component" value="Unassembled WGS sequence"/>
</dbReference>
<protein>
    <recommendedName>
        <fullName evidence="3">DUF3253 domain-containing protein</fullName>
    </recommendedName>
</protein>
<gene>
    <name evidence="1" type="ORF">ACFYY5_29305</name>
</gene>
<name>A0ABW6TLE4_9NOCA</name>
<reference evidence="1 2" key="1">
    <citation type="submission" date="2024-10" db="EMBL/GenBank/DDBJ databases">
        <title>The Natural Products Discovery Center: Release of the First 8490 Sequenced Strains for Exploring Actinobacteria Biosynthetic Diversity.</title>
        <authorList>
            <person name="Kalkreuter E."/>
            <person name="Kautsar S.A."/>
            <person name="Yang D."/>
            <person name="Bader C.D."/>
            <person name="Teijaro C.N."/>
            <person name="Fluegel L."/>
            <person name="Davis C.M."/>
            <person name="Simpson J.R."/>
            <person name="Lauterbach L."/>
            <person name="Steele A.D."/>
            <person name="Gui C."/>
            <person name="Meng S."/>
            <person name="Li G."/>
            <person name="Viehrig K."/>
            <person name="Ye F."/>
            <person name="Su P."/>
            <person name="Kiefer A.F."/>
            <person name="Nichols A."/>
            <person name="Cepeda A.J."/>
            <person name="Yan W."/>
            <person name="Fan B."/>
            <person name="Jiang Y."/>
            <person name="Adhikari A."/>
            <person name="Zheng C.-J."/>
            <person name="Schuster L."/>
            <person name="Cowan T.M."/>
            <person name="Smanski M.J."/>
            <person name="Chevrette M.G."/>
            <person name="De Carvalho L.P.S."/>
            <person name="Shen B."/>
        </authorList>
    </citation>
    <scope>NUCLEOTIDE SEQUENCE [LARGE SCALE GENOMIC DNA]</scope>
    <source>
        <strain evidence="1 2">NPDC001867</strain>
    </source>
</reference>
<evidence type="ECO:0008006" key="3">
    <source>
        <dbReference type="Google" id="ProtNLM"/>
    </source>
</evidence>
<accession>A0ABW6TLE4</accession>